<evidence type="ECO:0008006" key="2">
    <source>
        <dbReference type="Google" id="ProtNLM"/>
    </source>
</evidence>
<evidence type="ECO:0000313" key="1">
    <source>
        <dbReference type="EMBL" id="GAG01183.1"/>
    </source>
</evidence>
<gene>
    <name evidence="1" type="ORF">S01H1_37927</name>
</gene>
<dbReference type="Pfam" id="PF09952">
    <property type="entry name" value="AbiEi_2"/>
    <property type="match status" value="1"/>
</dbReference>
<dbReference type="InterPro" id="IPR019238">
    <property type="entry name" value="AbiEi_2"/>
</dbReference>
<protein>
    <recommendedName>
        <fullName evidence="2">HTH iclR-type domain-containing protein</fullName>
    </recommendedName>
</protein>
<name>X0ULF2_9ZZZZ</name>
<dbReference type="SUPFAM" id="SSF46785">
    <property type="entry name" value="Winged helix' DNA-binding domain"/>
    <property type="match status" value="1"/>
</dbReference>
<accession>X0ULF2</accession>
<proteinExistence type="predicted"/>
<reference evidence="1" key="1">
    <citation type="journal article" date="2014" name="Front. Microbiol.">
        <title>High frequency of phylogenetically diverse reductive dehalogenase-homologous genes in deep subseafloor sedimentary metagenomes.</title>
        <authorList>
            <person name="Kawai M."/>
            <person name="Futagami T."/>
            <person name="Toyoda A."/>
            <person name="Takaki Y."/>
            <person name="Nishi S."/>
            <person name="Hori S."/>
            <person name="Arai W."/>
            <person name="Tsubouchi T."/>
            <person name="Morono Y."/>
            <person name="Uchiyama I."/>
            <person name="Ito T."/>
            <person name="Fujiyama A."/>
            <person name="Inagaki F."/>
            <person name="Takami H."/>
        </authorList>
    </citation>
    <scope>NUCLEOTIDE SEQUENCE</scope>
    <source>
        <strain evidence="1">Expedition CK06-06</strain>
    </source>
</reference>
<dbReference type="EMBL" id="BARS01023838">
    <property type="protein sequence ID" value="GAG01183.1"/>
    <property type="molecule type" value="Genomic_DNA"/>
</dbReference>
<sequence>MRPLSPKISNIFALKSSRILRVLLTEAGRDWVEREIAEAASTSRGMAHYVCKTLTGMGYLARNEHNRMVLTDPLRLLKRWAAYHQYDAMNEFLDYHTFEREVDETLKKIAKSDSPYAATTLAGAWLVSPHVRPSDLHFYIPNKETMEEIFQDLDLRPTPRGGNVKLVLPYDEGVFYGSREVMGVKVVSNIQLYVDLYNYPARGEEAASKILD</sequence>
<organism evidence="1">
    <name type="scientific">marine sediment metagenome</name>
    <dbReference type="NCBI Taxonomy" id="412755"/>
    <lineage>
        <taxon>unclassified sequences</taxon>
        <taxon>metagenomes</taxon>
        <taxon>ecological metagenomes</taxon>
    </lineage>
</organism>
<feature type="non-terminal residue" evidence="1">
    <location>
        <position position="212"/>
    </location>
</feature>
<dbReference type="InterPro" id="IPR036390">
    <property type="entry name" value="WH_DNA-bd_sf"/>
</dbReference>
<comment type="caution">
    <text evidence="1">The sequence shown here is derived from an EMBL/GenBank/DDBJ whole genome shotgun (WGS) entry which is preliminary data.</text>
</comment>
<dbReference type="AlphaFoldDB" id="X0ULF2"/>